<name>A0A7S6RC44_9CYAN</name>
<dbReference type="EMBL" id="CP063311">
    <property type="protein sequence ID" value="QOV22219.1"/>
    <property type="molecule type" value="Genomic_DNA"/>
</dbReference>
<sequence>MKQISNHQNPESSILHRQITEIQVQKSNKDYAKYNYLFRGHLKQGRLLIKKTILAMTITTIPTIGVSGIAYFVLPSFHNLGQTTTRSLSASEYLQMSSVFTNTIANNDIIAIVNGQGDLIRYSQDEQPQPSITRELPQIISSPIILTILIVLITVAIIVGLASYTTREIVKASGELSKIRQVEIDEPKNRTRQDDLQLIHANIYQLALQIEDLTKQKTIQTSSNTEEQGANETLQMQLLELINQVESVASGDLTVRAEVTTGAIGTIADFFNSIVENLRDIVTQVKTAATQVNMSIGTNEAAIRQLAAAALTQSAEISCALDAVDQMTVSMKSVAENAQQAAAVAHNATKNATNSAEAMDLTVQNILSLKETVNDTTKKVQRLEDSSQQISRVVSLINQIATQTNLLAINAGIEAARAGEEGQGFAVVAEEIGELAIRSANATQEIEQIIQNIQRETSEVVQFMEIGTSQVVESTKMVASAKENLSKILDVSAQIDSLVQSICNATTSGLQTSQEVSQLMQQIASISQHTRDSSGVVSQSLQKAVEISQQLQDAVATFKVL</sequence>
<keyword evidence="4" id="KW-0472">Membrane</keyword>
<accession>A0A7S6RC44</accession>
<protein>
    <submittedName>
        <fullName evidence="7">Methyl-accepting chemotaxis protein</fullName>
    </submittedName>
</protein>
<dbReference type="Pfam" id="PF00015">
    <property type="entry name" value="MCPsignal"/>
    <property type="match status" value="1"/>
</dbReference>
<feature type="transmembrane region" description="Helical" evidence="4">
    <location>
        <begin position="144"/>
        <end position="164"/>
    </location>
</feature>
<dbReference type="SUPFAM" id="SSF58104">
    <property type="entry name" value="Methyl-accepting chemotaxis protein (MCP) signaling domain"/>
    <property type="match status" value="1"/>
</dbReference>
<feature type="domain" description="HAMP" evidence="6">
    <location>
        <begin position="232"/>
        <end position="283"/>
    </location>
</feature>
<dbReference type="CDD" id="cd11386">
    <property type="entry name" value="MCP_signal"/>
    <property type="match status" value="1"/>
</dbReference>
<gene>
    <name evidence="7" type="ORF">IM676_16255</name>
</gene>
<evidence type="ECO:0000256" key="3">
    <source>
        <dbReference type="PROSITE-ProRule" id="PRU00284"/>
    </source>
</evidence>
<dbReference type="PROSITE" id="PS50111">
    <property type="entry name" value="CHEMOTAXIS_TRANSDUC_2"/>
    <property type="match status" value="1"/>
</dbReference>
<keyword evidence="8" id="KW-1185">Reference proteome</keyword>
<evidence type="ECO:0000259" key="6">
    <source>
        <dbReference type="PROSITE" id="PS50885"/>
    </source>
</evidence>
<feature type="transmembrane region" description="Helical" evidence="4">
    <location>
        <begin position="53"/>
        <end position="74"/>
    </location>
</feature>
<comment type="similarity">
    <text evidence="2">Belongs to the methyl-accepting chemotaxis (MCP) protein family.</text>
</comment>
<organism evidence="7 8">
    <name type="scientific">Anabaenopsis elenkinii CCIBt3563</name>
    <dbReference type="NCBI Taxonomy" id="2779889"/>
    <lineage>
        <taxon>Bacteria</taxon>
        <taxon>Bacillati</taxon>
        <taxon>Cyanobacteriota</taxon>
        <taxon>Cyanophyceae</taxon>
        <taxon>Nostocales</taxon>
        <taxon>Nodulariaceae</taxon>
        <taxon>Anabaenopsis</taxon>
    </lineage>
</organism>
<feature type="domain" description="Methyl-accepting transducer" evidence="5">
    <location>
        <begin position="288"/>
        <end position="524"/>
    </location>
</feature>
<dbReference type="PANTHER" id="PTHR32089">
    <property type="entry name" value="METHYL-ACCEPTING CHEMOTAXIS PROTEIN MCPB"/>
    <property type="match status" value="1"/>
</dbReference>
<evidence type="ECO:0000259" key="5">
    <source>
        <dbReference type="PROSITE" id="PS50111"/>
    </source>
</evidence>
<keyword evidence="4" id="KW-1133">Transmembrane helix</keyword>
<dbReference type="GO" id="GO:0007165">
    <property type="term" value="P:signal transduction"/>
    <property type="evidence" value="ECO:0007669"/>
    <property type="project" value="UniProtKB-KW"/>
</dbReference>
<dbReference type="KEGG" id="aee:IM676_16255"/>
<dbReference type="GO" id="GO:0016020">
    <property type="term" value="C:membrane"/>
    <property type="evidence" value="ECO:0007669"/>
    <property type="project" value="InterPro"/>
</dbReference>
<dbReference type="CDD" id="cd06225">
    <property type="entry name" value="HAMP"/>
    <property type="match status" value="1"/>
</dbReference>
<keyword evidence="4" id="KW-0812">Transmembrane</keyword>
<dbReference type="InterPro" id="IPR004089">
    <property type="entry name" value="MCPsignal_dom"/>
</dbReference>
<dbReference type="SMART" id="SM00304">
    <property type="entry name" value="HAMP"/>
    <property type="match status" value="2"/>
</dbReference>
<dbReference type="GO" id="GO:0006935">
    <property type="term" value="P:chemotaxis"/>
    <property type="evidence" value="ECO:0007669"/>
    <property type="project" value="UniProtKB-ARBA"/>
</dbReference>
<reference evidence="8" key="1">
    <citation type="submission" date="2020-10" db="EMBL/GenBank/DDBJ databases">
        <title>Genome-based taxonomic classification of the species Anabaenopsis elenkinii.</title>
        <authorList>
            <person name="Delbaje E."/>
            <person name="Andreote A.P.D."/>
            <person name="Pellegrinetti T.A."/>
            <person name="Cruz R.B."/>
            <person name="Branco L.H.Z."/>
            <person name="Fiore M.F."/>
        </authorList>
    </citation>
    <scope>NUCLEOTIDE SEQUENCE [LARGE SCALE GENOMIC DNA]</scope>
    <source>
        <strain evidence="8">CCIBt3563</strain>
    </source>
</reference>
<dbReference type="PANTHER" id="PTHR32089:SF114">
    <property type="entry name" value="METHYL-ACCEPTING CHEMOTAXIS PROTEIN MCPB"/>
    <property type="match status" value="1"/>
</dbReference>
<keyword evidence="1 3" id="KW-0807">Transducer</keyword>
<dbReference type="AlphaFoldDB" id="A0A7S6RC44"/>
<dbReference type="SMART" id="SM00283">
    <property type="entry name" value="MA"/>
    <property type="match status" value="1"/>
</dbReference>
<evidence type="ECO:0000313" key="7">
    <source>
        <dbReference type="EMBL" id="QOV22219.1"/>
    </source>
</evidence>
<dbReference type="InterPro" id="IPR003660">
    <property type="entry name" value="HAMP_dom"/>
</dbReference>
<proteinExistence type="inferred from homology"/>
<dbReference type="Proteomes" id="UP000593846">
    <property type="component" value="Chromosome"/>
</dbReference>
<evidence type="ECO:0000256" key="2">
    <source>
        <dbReference type="ARBA" id="ARBA00029447"/>
    </source>
</evidence>
<evidence type="ECO:0000256" key="4">
    <source>
        <dbReference type="SAM" id="Phobius"/>
    </source>
</evidence>
<evidence type="ECO:0000313" key="8">
    <source>
        <dbReference type="Proteomes" id="UP000593846"/>
    </source>
</evidence>
<dbReference type="PROSITE" id="PS50885">
    <property type="entry name" value="HAMP"/>
    <property type="match status" value="1"/>
</dbReference>
<dbReference type="FunFam" id="1.10.287.950:FF:000001">
    <property type="entry name" value="Methyl-accepting chemotaxis sensory transducer"/>
    <property type="match status" value="1"/>
</dbReference>
<evidence type="ECO:0000256" key="1">
    <source>
        <dbReference type="ARBA" id="ARBA00023224"/>
    </source>
</evidence>
<dbReference type="Gene3D" id="1.10.287.950">
    <property type="entry name" value="Methyl-accepting chemotaxis protein"/>
    <property type="match status" value="1"/>
</dbReference>